<dbReference type="Proteomes" id="UP001227543">
    <property type="component" value="Unassembled WGS sequence"/>
</dbReference>
<keyword evidence="3" id="KW-1185">Reference proteome</keyword>
<dbReference type="GeneID" id="85401008"/>
<name>A0ABQ9RS07_9PEZI</name>
<dbReference type="RefSeq" id="XP_060388232.1">
    <property type="nucleotide sequence ID" value="XM_060516770.1"/>
</dbReference>
<dbReference type="EMBL" id="MLFU01000002">
    <property type="protein sequence ID" value="KAK1511792.1"/>
    <property type="molecule type" value="Genomic_DNA"/>
</dbReference>
<protein>
    <submittedName>
        <fullName evidence="2">Uncharacterized protein</fullName>
    </submittedName>
</protein>
<evidence type="ECO:0000313" key="2">
    <source>
        <dbReference type="EMBL" id="KAK1511792.1"/>
    </source>
</evidence>
<sequence length="82" mass="8924">MKQRCLATIPNGNDAESPRLSDQGLIPGFPRALPGENGLIPLQVVQLGLNGATLHLGSLENLGENYRRPLWELLDDEMSQSS</sequence>
<reference evidence="2 3" key="1">
    <citation type="submission" date="2016-10" db="EMBL/GenBank/DDBJ databases">
        <title>The genome sequence of Colletotrichum fioriniae PJ7.</title>
        <authorList>
            <person name="Baroncelli R."/>
        </authorList>
    </citation>
    <scope>NUCLEOTIDE SEQUENCE [LARGE SCALE GENOMIC DNA]</scope>
    <source>
        <strain evidence="2 3">Tom-12</strain>
    </source>
</reference>
<accession>A0ABQ9RS07</accession>
<evidence type="ECO:0000256" key="1">
    <source>
        <dbReference type="SAM" id="MobiDB-lite"/>
    </source>
</evidence>
<organism evidence="2 3">
    <name type="scientific">Colletotrichum tamarilloi</name>
    <dbReference type="NCBI Taxonomy" id="1209934"/>
    <lineage>
        <taxon>Eukaryota</taxon>
        <taxon>Fungi</taxon>
        <taxon>Dikarya</taxon>
        <taxon>Ascomycota</taxon>
        <taxon>Pezizomycotina</taxon>
        <taxon>Sordariomycetes</taxon>
        <taxon>Hypocreomycetidae</taxon>
        <taxon>Glomerellales</taxon>
        <taxon>Glomerellaceae</taxon>
        <taxon>Colletotrichum</taxon>
        <taxon>Colletotrichum acutatum species complex</taxon>
    </lineage>
</organism>
<proteinExistence type="predicted"/>
<gene>
    <name evidence="2" type="ORF">CTAM01_00722</name>
</gene>
<feature type="region of interest" description="Disordered" evidence="1">
    <location>
        <begin position="1"/>
        <end position="21"/>
    </location>
</feature>
<evidence type="ECO:0000313" key="3">
    <source>
        <dbReference type="Proteomes" id="UP001227543"/>
    </source>
</evidence>
<comment type="caution">
    <text evidence="2">The sequence shown here is derived from an EMBL/GenBank/DDBJ whole genome shotgun (WGS) entry which is preliminary data.</text>
</comment>